<dbReference type="InterPro" id="IPR012545">
    <property type="entry name" value="DUF1697"/>
</dbReference>
<dbReference type="AlphaFoldDB" id="A0A942YFS3"/>
<name>A0A942YFS3_9BACI</name>
<comment type="caution">
    <text evidence="1">The sequence shown here is derived from an EMBL/GenBank/DDBJ whole genome shotgun (WGS) entry which is preliminary data.</text>
</comment>
<evidence type="ECO:0000313" key="3">
    <source>
        <dbReference type="Proteomes" id="UP000677265"/>
    </source>
</evidence>
<dbReference type="Pfam" id="PF08002">
    <property type="entry name" value="DUF1697"/>
    <property type="match status" value="1"/>
</dbReference>
<organism evidence="1">
    <name type="scientific">Neobacillus citreus</name>
    <dbReference type="NCBI Taxonomy" id="2833578"/>
    <lineage>
        <taxon>Bacteria</taxon>
        <taxon>Bacillati</taxon>
        <taxon>Bacillota</taxon>
        <taxon>Bacilli</taxon>
        <taxon>Bacillales</taxon>
        <taxon>Bacillaceae</taxon>
        <taxon>Neobacillus</taxon>
    </lineage>
</organism>
<accession>A0A942YFS3</accession>
<dbReference type="Proteomes" id="UP000677265">
    <property type="component" value="Unassembled WGS sequence"/>
</dbReference>
<evidence type="ECO:0000313" key="1">
    <source>
        <dbReference type="EMBL" id="MBS4187945.1"/>
    </source>
</evidence>
<sequence length="177" mass="19902">MTIYIALLRGINVGGHNIIKMADLKSLLEELGLKKVKTYIQSGNVLFESNEKPEKLTKLLEDEIAKKFGFPVPVVLRTAEDFERIIRTCPFPTESLKEDESVQVAFLAGEPSQEGIQQLASIQSNQDEFRIEGKDVYLYLRQSIRTSKLAQQLPKLGVPATVRNWKTVVKLDSLAKA</sequence>
<dbReference type="EMBL" id="JAGYPE020000007">
    <property type="protein sequence ID" value="MCH6265063.1"/>
    <property type="molecule type" value="Genomic_DNA"/>
</dbReference>
<keyword evidence="3" id="KW-1185">Reference proteome</keyword>
<dbReference type="Gene3D" id="3.30.70.1280">
    <property type="entry name" value="SP0830-like domains"/>
    <property type="match status" value="1"/>
</dbReference>
<dbReference type="SUPFAM" id="SSF160379">
    <property type="entry name" value="SP0830-like"/>
    <property type="match status" value="1"/>
</dbReference>
<dbReference type="PANTHER" id="PTHR36439:SF1">
    <property type="entry name" value="DUF1697 DOMAIN-CONTAINING PROTEIN"/>
    <property type="match status" value="1"/>
</dbReference>
<proteinExistence type="predicted"/>
<dbReference type="PIRSF" id="PIRSF008502">
    <property type="entry name" value="UCP008502"/>
    <property type="match status" value="1"/>
</dbReference>
<evidence type="ECO:0000313" key="2">
    <source>
        <dbReference type="EMBL" id="MCH6265063.1"/>
    </source>
</evidence>
<dbReference type="PANTHER" id="PTHR36439">
    <property type="entry name" value="BLL4334 PROTEIN"/>
    <property type="match status" value="1"/>
</dbReference>
<dbReference type="RefSeq" id="WP_213147752.1">
    <property type="nucleotide sequence ID" value="NZ_JAGYPE020000007.1"/>
</dbReference>
<protein>
    <submittedName>
        <fullName evidence="1">DUF1697 domain-containing protein</fullName>
    </submittedName>
</protein>
<reference evidence="1" key="1">
    <citation type="submission" date="2021-05" db="EMBL/GenBank/DDBJ databases">
        <title>Novel Bacillus species.</title>
        <authorList>
            <person name="Liu G."/>
        </authorList>
    </citation>
    <scope>NUCLEOTIDE SEQUENCE</scope>
    <source>
        <strain evidence="1 3">FJAT-50051</strain>
    </source>
</reference>
<gene>
    <name evidence="2" type="ORF">KHB02_005935</name>
    <name evidence="1" type="ORF">KHB02_41940</name>
</gene>
<dbReference type="EMBL" id="JAGYPE010000009">
    <property type="protein sequence ID" value="MBS4187945.1"/>
    <property type="molecule type" value="Genomic_DNA"/>
</dbReference>